<name>A0A2T0Q6L7_9ACTN</name>
<proteinExistence type="predicted"/>
<dbReference type="Proteomes" id="UP000237846">
    <property type="component" value="Unassembled WGS sequence"/>
</dbReference>
<comment type="caution">
    <text evidence="2">The sequence shown here is derived from an EMBL/GenBank/DDBJ whole genome shotgun (WGS) entry which is preliminary data.</text>
</comment>
<evidence type="ECO:0000313" key="2">
    <source>
        <dbReference type="EMBL" id="PRX99470.1"/>
    </source>
</evidence>
<dbReference type="EMBL" id="PVZC01000003">
    <property type="protein sequence ID" value="PRX99470.1"/>
    <property type="molecule type" value="Genomic_DNA"/>
</dbReference>
<dbReference type="InterPro" id="IPR049790">
    <property type="entry name" value="Rv3655c/TadE"/>
</dbReference>
<gene>
    <name evidence="2" type="ORF">CLV72_10366</name>
</gene>
<accession>A0A2T0Q6L7</accession>
<feature type="region of interest" description="Disordered" evidence="1">
    <location>
        <begin position="62"/>
        <end position="89"/>
    </location>
</feature>
<organism evidence="2 3">
    <name type="scientific">Allonocardiopsis opalescens</name>
    <dbReference type="NCBI Taxonomy" id="1144618"/>
    <lineage>
        <taxon>Bacteria</taxon>
        <taxon>Bacillati</taxon>
        <taxon>Actinomycetota</taxon>
        <taxon>Actinomycetes</taxon>
        <taxon>Streptosporangiales</taxon>
        <taxon>Allonocardiopsis</taxon>
    </lineage>
</organism>
<evidence type="ECO:0008006" key="4">
    <source>
        <dbReference type="Google" id="ProtNLM"/>
    </source>
</evidence>
<keyword evidence="3" id="KW-1185">Reference proteome</keyword>
<sequence>MRAERGPRRRGGQRGAVTAETAIALPAVVLLLGMALSMLAAASAQVACADAARSAARLAARGESDAVVGDTARQLGPPGARVAVEPRPAEGSVRVAVEADVPLWMAVRVTLPVHCATVARLEPGRAVPGGERDAVPAPPAD</sequence>
<evidence type="ECO:0000256" key="1">
    <source>
        <dbReference type="SAM" id="MobiDB-lite"/>
    </source>
</evidence>
<dbReference type="NCBIfam" id="NF041390">
    <property type="entry name" value="TadE_Rv3655c"/>
    <property type="match status" value="1"/>
</dbReference>
<reference evidence="2 3" key="1">
    <citation type="submission" date="2018-03" db="EMBL/GenBank/DDBJ databases">
        <title>Genomic Encyclopedia of Archaeal and Bacterial Type Strains, Phase II (KMG-II): from individual species to whole genera.</title>
        <authorList>
            <person name="Goeker M."/>
        </authorList>
    </citation>
    <scope>NUCLEOTIDE SEQUENCE [LARGE SCALE GENOMIC DNA]</scope>
    <source>
        <strain evidence="2 3">DSM 45601</strain>
    </source>
</reference>
<evidence type="ECO:0000313" key="3">
    <source>
        <dbReference type="Proteomes" id="UP000237846"/>
    </source>
</evidence>
<dbReference type="RefSeq" id="WP_106243959.1">
    <property type="nucleotide sequence ID" value="NZ_PVZC01000003.1"/>
</dbReference>
<protein>
    <recommendedName>
        <fullName evidence="4">TadE-like protein</fullName>
    </recommendedName>
</protein>
<dbReference type="AlphaFoldDB" id="A0A2T0Q6L7"/>